<evidence type="ECO:0000313" key="2">
    <source>
        <dbReference type="EMBL" id="RZT36723.1"/>
    </source>
</evidence>
<gene>
    <name evidence="2" type="ORF">EV147_3387</name>
</gene>
<comment type="caution">
    <text evidence="2">The sequence shown here is derived from an EMBL/GenBank/DDBJ whole genome shotgun (WGS) entry which is preliminary data.</text>
</comment>
<dbReference type="AlphaFoldDB" id="A0A4Q7RSX0"/>
<keyword evidence="1" id="KW-1133">Transmembrane helix</keyword>
<sequence length="37" mass="3941">MVTTQDDARIFRNLMALAAVETLGGAVALGFVFNLLT</sequence>
<organism evidence="2 3">
    <name type="scientific">Cupriavidus agavae</name>
    <dbReference type="NCBI Taxonomy" id="1001822"/>
    <lineage>
        <taxon>Bacteria</taxon>
        <taxon>Pseudomonadati</taxon>
        <taxon>Pseudomonadota</taxon>
        <taxon>Betaproteobacteria</taxon>
        <taxon>Burkholderiales</taxon>
        <taxon>Burkholderiaceae</taxon>
        <taxon>Cupriavidus</taxon>
    </lineage>
</organism>
<keyword evidence="1" id="KW-0812">Transmembrane</keyword>
<keyword evidence="1" id="KW-0472">Membrane</keyword>
<reference evidence="2 3" key="1">
    <citation type="journal article" date="2015" name="Stand. Genomic Sci.">
        <title>Genomic Encyclopedia of Bacterial and Archaeal Type Strains, Phase III: the genomes of soil and plant-associated and newly described type strains.</title>
        <authorList>
            <person name="Whitman W.B."/>
            <person name="Woyke T."/>
            <person name="Klenk H.P."/>
            <person name="Zhou Y."/>
            <person name="Lilburn T.G."/>
            <person name="Beck B.J."/>
            <person name="De Vos P."/>
            <person name="Vandamme P."/>
            <person name="Eisen J.A."/>
            <person name="Garrity G."/>
            <person name="Hugenholtz P."/>
            <person name="Kyrpides N.C."/>
        </authorList>
    </citation>
    <scope>NUCLEOTIDE SEQUENCE [LARGE SCALE GENOMIC DNA]</scope>
    <source>
        <strain evidence="2 3">ASC-9842</strain>
    </source>
</reference>
<proteinExistence type="predicted"/>
<accession>A0A4Q7RSX0</accession>
<evidence type="ECO:0000256" key="1">
    <source>
        <dbReference type="SAM" id="Phobius"/>
    </source>
</evidence>
<evidence type="ECO:0000313" key="3">
    <source>
        <dbReference type="Proteomes" id="UP000291078"/>
    </source>
</evidence>
<dbReference type="Proteomes" id="UP000291078">
    <property type="component" value="Unassembled WGS sequence"/>
</dbReference>
<name>A0A4Q7RSX0_9BURK</name>
<feature type="transmembrane region" description="Helical" evidence="1">
    <location>
        <begin position="14"/>
        <end position="36"/>
    </location>
</feature>
<keyword evidence="3" id="KW-1185">Reference proteome</keyword>
<protein>
    <submittedName>
        <fullName evidence="2">Uncharacterized protein</fullName>
    </submittedName>
</protein>
<dbReference type="EMBL" id="SGXM01000004">
    <property type="protein sequence ID" value="RZT36723.1"/>
    <property type="molecule type" value="Genomic_DNA"/>
</dbReference>